<sequence>MSAWDGGPPKSMAAEVAFHFTDQQVGYKAHFRSTFGETIKGEIFAVDKTTNCVIIHIHGTQLECADLFLLISHPYEKGENGLSTIRVLKMNFVKEVLELERPTSEPFVLAPLPPVDEVRCLQRETAAVKAAEEDAKKIGVGVSEVAQHIFDGLAKTLPCKWEGKSIIVMDEVVITEPYTPEHAKGPNQQVLQRVQKVLEGERQRVERGGATI</sequence>
<dbReference type="PROSITE" id="PS52001">
    <property type="entry name" value="AD"/>
    <property type="match status" value="1"/>
</dbReference>
<evidence type="ECO:0000313" key="3">
    <source>
        <dbReference type="Proteomes" id="UP001190700"/>
    </source>
</evidence>
<reference evidence="2 3" key="1">
    <citation type="journal article" date="2015" name="Genome Biol. Evol.">
        <title>Comparative Genomics of a Bacterivorous Green Alga Reveals Evolutionary Causalities and Consequences of Phago-Mixotrophic Mode of Nutrition.</title>
        <authorList>
            <person name="Burns J.A."/>
            <person name="Paasch A."/>
            <person name="Narechania A."/>
            <person name="Kim E."/>
        </authorList>
    </citation>
    <scope>NUCLEOTIDE SEQUENCE [LARGE SCALE GENOMIC DNA]</scope>
    <source>
        <strain evidence="2 3">PLY_AMNH</strain>
    </source>
</reference>
<accession>A0AAE0EW12</accession>
<proteinExistence type="predicted"/>
<dbReference type="Proteomes" id="UP001190700">
    <property type="component" value="Unassembled WGS sequence"/>
</dbReference>
<dbReference type="InterPro" id="IPR019181">
    <property type="entry name" value="LSM12_ABD"/>
</dbReference>
<dbReference type="PANTHER" id="PTHR13542">
    <property type="entry name" value="LSM12 HOMOLOG"/>
    <property type="match status" value="1"/>
</dbReference>
<dbReference type="AlphaFoldDB" id="A0AAE0EW12"/>
<gene>
    <name evidence="2" type="ORF">CYMTET_47569</name>
</gene>
<keyword evidence="3" id="KW-1185">Reference proteome</keyword>
<comment type="caution">
    <text evidence="2">The sequence shown here is derived from an EMBL/GenBank/DDBJ whole genome shotgun (WGS) entry which is preliminary data.</text>
</comment>
<evidence type="ECO:0000259" key="1">
    <source>
        <dbReference type="PROSITE" id="PS52001"/>
    </source>
</evidence>
<protein>
    <recommendedName>
        <fullName evidence="1">AD domain-containing protein</fullName>
    </recommendedName>
</protein>
<dbReference type="SMART" id="SM00995">
    <property type="entry name" value="AD"/>
    <property type="match status" value="1"/>
</dbReference>
<dbReference type="InterPro" id="IPR039683">
    <property type="entry name" value="Lsm12-like"/>
</dbReference>
<dbReference type="Pfam" id="PF09793">
    <property type="entry name" value="AD"/>
    <property type="match status" value="1"/>
</dbReference>
<organism evidence="2 3">
    <name type="scientific">Cymbomonas tetramitiformis</name>
    <dbReference type="NCBI Taxonomy" id="36881"/>
    <lineage>
        <taxon>Eukaryota</taxon>
        <taxon>Viridiplantae</taxon>
        <taxon>Chlorophyta</taxon>
        <taxon>Pyramimonadophyceae</taxon>
        <taxon>Pyramimonadales</taxon>
        <taxon>Pyramimonadaceae</taxon>
        <taxon>Cymbomonas</taxon>
    </lineage>
</organism>
<name>A0AAE0EW12_9CHLO</name>
<dbReference type="EMBL" id="LGRX02033125">
    <property type="protein sequence ID" value="KAK3242751.1"/>
    <property type="molecule type" value="Genomic_DNA"/>
</dbReference>
<feature type="domain" description="AD" evidence="1">
    <location>
        <begin position="113"/>
        <end position="206"/>
    </location>
</feature>
<dbReference type="InterPro" id="IPR047574">
    <property type="entry name" value="AD"/>
</dbReference>
<evidence type="ECO:0000313" key="2">
    <source>
        <dbReference type="EMBL" id="KAK3242751.1"/>
    </source>
</evidence>